<feature type="transmembrane region" description="Helical" evidence="1">
    <location>
        <begin position="154"/>
        <end position="174"/>
    </location>
</feature>
<reference evidence="2 3" key="1">
    <citation type="submission" date="2019-06" db="EMBL/GenBank/DDBJ databases">
        <title>Sequencing the genomes of 1000 actinobacteria strains.</title>
        <authorList>
            <person name="Klenk H.-P."/>
        </authorList>
    </citation>
    <scope>NUCLEOTIDE SEQUENCE [LARGE SCALE GENOMIC DNA]</scope>
    <source>
        <strain evidence="2 3">DSM 24683</strain>
    </source>
</reference>
<dbReference type="PANTHER" id="PTHR42305">
    <property type="entry name" value="MEMBRANE PROTEIN RV1733C-RELATED"/>
    <property type="match status" value="1"/>
</dbReference>
<gene>
    <name evidence="2" type="ORF">FB561_5770</name>
</gene>
<evidence type="ECO:0000256" key="1">
    <source>
        <dbReference type="SAM" id="Phobius"/>
    </source>
</evidence>
<accession>A0A561C0J6</accession>
<comment type="caution">
    <text evidence="2">The sequence shown here is derived from an EMBL/GenBank/DDBJ whole genome shotgun (WGS) entry which is preliminary data.</text>
</comment>
<keyword evidence="3" id="KW-1185">Reference proteome</keyword>
<dbReference type="RefSeq" id="WP_145812043.1">
    <property type="nucleotide sequence ID" value="NZ_VIVK01000001.1"/>
</dbReference>
<name>A0A561C0J6_9ACTN</name>
<dbReference type="InterPro" id="IPR039708">
    <property type="entry name" value="MT1774/Rv1733c-like"/>
</dbReference>
<keyword evidence="1" id="KW-0812">Transmembrane</keyword>
<dbReference type="EMBL" id="VIVK01000001">
    <property type="protein sequence ID" value="TWD84577.1"/>
    <property type="molecule type" value="Genomic_DNA"/>
</dbReference>
<dbReference type="OrthoDB" id="5190576at2"/>
<keyword evidence="1" id="KW-1133">Transmembrane helix</keyword>
<dbReference type="AlphaFoldDB" id="A0A561C0J6"/>
<feature type="transmembrane region" description="Helical" evidence="1">
    <location>
        <begin position="36"/>
        <end position="59"/>
    </location>
</feature>
<evidence type="ECO:0000313" key="3">
    <source>
        <dbReference type="Proteomes" id="UP000318380"/>
    </source>
</evidence>
<sequence>MRDKPRYAEQWVVIQARRLAFGRNPLRRRVDRVESALLIVTLLLSLFSIPVAGGVGSVVRDRSEAAAARQRALLHPVQARTLEPTVSAIGLAPGQVTSRVRVGWLDATGVSHETWTDVVVGTDRGTELTLWLDRSDRVVASPRSSADSGMIGDVAGLVTVMLLWLLLYGAFLAARFPLDRHRAESWADEWKQVAPRWNGNQR</sequence>
<keyword evidence="1" id="KW-0472">Membrane</keyword>
<dbReference type="PANTHER" id="PTHR42305:SF1">
    <property type="entry name" value="MEMBRANE PROTEIN RV1733C-RELATED"/>
    <property type="match status" value="1"/>
</dbReference>
<protein>
    <recommendedName>
        <fullName evidence="4">Transmembrane protein</fullName>
    </recommendedName>
</protein>
<organism evidence="2 3">
    <name type="scientific">Kribbella amoyensis</name>
    <dbReference type="NCBI Taxonomy" id="996641"/>
    <lineage>
        <taxon>Bacteria</taxon>
        <taxon>Bacillati</taxon>
        <taxon>Actinomycetota</taxon>
        <taxon>Actinomycetes</taxon>
        <taxon>Propionibacteriales</taxon>
        <taxon>Kribbellaceae</taxon>
        <taxon>Kribbella</taxon>
    </lineage>
</organism>
<evidence type="ECO:0000313" key="2">
    <source>
        <dbReference type="EMBL" id="TWD84577.1"/>
    </source>
</evidence>
<dbReference type="Proteomes" id="UP000318380">
    <property type="component" value="Unassembled WGS sequence"/>
</dbReference>
<evidence type="ECO:0008006" key="4">
    <source>
        <dbReference type="Google" id="ProtNLM"/>
    </source>
</evidence>
<proteinExistence type="predicted"/>